<name>A0A6A7XXC2_9HYPH</name>
<proteinExistence type="predicted"/>
<evidence type="ECO:0000256" key="1">
    <source>
        <dbReference type="SAM" id="SignalP"/>
    </source>
</evidence>
<dbReference type="Proteomes" id="UP000332515">
    <property type="component" value="Unassembled WGS sequence"/>
</dbReference>
<comment type="caution">
    <text evidence="2">The sequence shown here is derived from an EMBL/GenBank/DDBJ whole genome shotgun (WGS) entry which is preliminary data.</text>
</comment>
<evidence type="ECO:0000313" key="2">
    <source>
        <dbReference type="EMBL" id="MQT11260.1"/>
    </source>
</evidence>
<accession>A0A6A7XXC2</accession>
<feature type="chain" id="PRO_5025480779" evidence="1">
    <location>
        <begin position="24"/>
        <end position="154"/>
    </location>
</feature>
<evidence type="ECO:0000313" key="3">
    <source>
        <dbReference type="Proteomes" id="UP000332515"/>
    </source>
</evidence>
<gene>
    <name evidence="2" type="ORF">F0357_00935</name>
</gene>
<keyword evidence="1" id="KW-0732">Signal</keyword>
<keyword evidence="3" id="KW-1185">Reference proteome</keyword>
<dbReference type="EMBL" id="VWNA01000001">
    <property type="protein sequence ID" value="MQT11260.1"/>
    <property type="molecule type" value="Genomic_DNA"/>
</dbReference>
<dbReference type="AlphaFoldDB" id="A0A6A7XXC2"/>
<reference evidence="2 3" key="1">
    <citation type="submission" date="2019-09" db="EMBL/GenBank/DDBJ databases">
        <title>Segnochrobactrum spirostomi gen. nov., sp. nov., isolated from the ciliate Spirostomum cf. yagiui and description of a novel family, Segnochrobactraceae fam. nov. within the order Rhizobiales of the class Alphaproteobacteria.</title>
        <authorList>
            <person name="Akter S."/>
            <person name="Shazib S.U.A."/>
            <person name="Shin M.K."/>
        </authorList>
    </citation>
    <scope>NUCLEOTIDE SEQUENCE [LARGE SCALE GENOMIC DNA]</scope>
    <source>
        <strain evidence="2 3">Sp-1</strain>
    </source>
</reference>
<feature type="signal peptide" evidence="1">
    <location>
        <begin position="1"/>
        <end position="23"/>
    </location>
</feature>
<protein>
    <submittedName>
        <fullName evidence="2">Uncharacterized protein</fullName>
    </submittedName>
</protein>
<sequence>MRALAFAASLAALSLATIDPASAWVSYNRSGSWTSPSGATRTWSASGTAGGAHYGYGYGYHPCCAYHSGYSGAAVAGAAVAGVAVGAVAGAAVASAARPTTVVVAPAYGASYAALPGGCTMITPSGATYYACGGVYYRPYYGPSGVVYQVVPAP</sequence>
<dbReference type="RefSeq" id="WP_153477725.1">
    <property type="nucleotide sequence ID" value="NZ_VWNA01000001.1"/>
</dbReference>
<organism evidence="2 3">
    <name type="scientific">Segnochrobactrum spirostomi</name>
    <dbReference type="NCBI Taxonomy" id="2608987"/>
    <lineage>
        <taxon>Bacteria</taxon>
        <taxon>Pseudomonadati</taxon>
        <taxon>Pseudomonadota</taxon>
        <taxon>Alphaproteobacteria</taxon>
        <taxon>Hyphomicrobiales</taxon>
        <taxon>Segnochrobactraceae</taxon>
        <taxon>Segnochrobactrum</taxon>
    </lineage>
</organism>